<organism evidence="2 3">
    <name type="scientific">Rotaria sordida</name>
    <dbReference type="NCBI Taxonomy" id="392033"/>
    <lineage>
        <taxon>Eukaryota</taxon>
        <taxon>Metazoa</taxon>
        <taxon>Spiralia</taxon>
        <taxon>Gnathifera</taxon>
        <taxon>Rotifera</taxon>
        <taxon>Eurotatoria</taxon>
        <taxon>Bdelloidea</taxon>
        <taxon>Philodinida</taxon>
        <taxon>Philodinidae</taxon>
        <taxon>Rotaria</taxon>
    </lineage>
</organism>
<feature type="non-terminal residue" evidence="2">
    <location>
        <position position="1"/>
    </location>
</feature>
<proteinExistence type="predicted"/>
<reference evidence="2" key="1">
    <citation type="submission" date="2021-02" db="EMBL/GenBank/DDBJ databases">
        <authorList>
            <person name="Nowell W R."/>
        </authorList>
    </citation>
    <scope>NUCLEOTIDE SEQUENCE</scope>
</reference>
<dbReference type="EMBL" id="CAJNOL010004535">
    <property type="protein sequence ID" value="CAF1590201.1"/>
    <property type="molecule type" value="Genomic_DNA"/>
</dbReference>
<dbReference type="AlphaFoldDB" id="A0A816A032"/>
<sequence length="319" mass="36300">MGAQSSSYKILYGERLGQWEGLPGFFSLWRDRDDADFEATRTLDPDHRASPLFKLQGYFLLGSYRIVLRDYSSERQITVIENCSSRPDARLAYESLLSVLQDEDMRRPETVARALRRHHTPIGGRFQHVGNPAHNRFPEAMLQPVDASWNPVDFEADIILVHGLDGDPMSTWTNRADPTPSIGVNAGNLTRLADLNQFFLNSNIPFLNFSEGTITPQIWWAWLVNVVIVSDAQTYMNAPDIVTGADLAGQLALNILPARVHYHYPDCHHLDIAKPSTRENPTYHYTKIYVAHWIRRRPVADNLQGVTDWDQYAGRIVNT</sequence>
<name>A0A816A032_9BILA</name>
<comment type="caution">
    <text evidence="2">The sequence shown here is derived from an EMBL/GenBank/DDBJ whole genome shotgun (WGS) entry which is preliminary data.</text>
</comment>
<evidence type="ECO:0000313" key="1">
    <source>
        <dbReference type="EMBL" id="CAF1328390.1"/>
    </source>
</evidence>
<accession>A0A816A032</accession>
<dbReference type="Proteomes" id="UP000663870">
    <property type="component" value="Unassembled WGS sequence"/>
</dbReference>
<keyword evidence="3" id="KW-1185">Reference proteome</keyword>
<evidence type="ECO:0000313" key="2">
    <source>
        <dbReference type="EMBL" id="CAF1590201.1"/>
    </source>
</evidence>
<gene>
    <name evidence="2" type="ORF">JXQ802_LOCUS47145</name>
    <name evidence="1" type="ORF">PYM288_LOCUS31280</name>
</gene>
<dbReference type="EMBL" id="CAJNOH010003228">
    <property type="protein sequence ID" value="CAF1328390.1"/>
    <property type="molecule type" value="Genomic_DNA"/>
</dbReference>
<dbReference type="Proteomes" id="UP000663854">
    <property type="component" value="Unassembled WGS sequence"/>
</dbReference>
<evidence type="ECO:0000313" key="3">
    <source>
        <dbReference type="Proteomes" id="UP000663870"/>
    </source>
</evidence>
<protein>
    <submittedName>
        <fullName evidence="2">Uncharacterized protein</fullName>
    </submittedName>
</protein>